<organism evidence="2 3">
    <name type="scientific">Emergomyces pasteurianus Ep9510</name>
    <dbReference type="NCBI Taxonomy" id="1447872"/>
    <lineage>
        <taxon>Eukaryota</taxon>
        <taxon>Fungi</taxon>
        <taxon>Dikarya</taxon>
        <taxon>Ascomycota</taxon>
        <taxon>Pezizomycotina</taxon>
        <taxon>Eurotiomycetes</taxon>
        <taxon>Eurotiomycetidae</taxon>
        <taxon>Onygenales</taxon>
        <taxon>Ajellomycetaceae</taxon>
        <taxon>Emergomyces</taxon>
    </lineage>
</organism>
<accession>A0A1J9PUI4</accession>
<dbReference type="Proteomes" id="UP000182235">
    <property type="component" value="Unassembled WGS sequence"/>
</dbReference>
<sequence length="183" mass="21576">MWPERHNGSPIENPAHFLFENVDDELKGKIDEHLEGFNHIVGSDKFKEITIIHVETIDRYLSHYDIDVLELDRYRGPDENQSKWWPNKFRDARPKDLYKPELSIINTYIFLQVLRTHGIPVAELRDQTKKIVQSMDDEDMAIIEDAYERRSQAEAFEKEMKKKAAALDDLERMALDQQPGRSH</sequence>
<gene>
    <name evidence="2" type="ORF">AJ78_07712</name>
</gene>
<dbReference type="VEuPathDB" id="FungiDB:AJ78_07712"/>
<dbReference type="InterPro" id="IPR047092">
    <property type="entry name" value="AFUB_07903/YDR124W-like_hel"/>
</dbReference>
<evidence type="ECO:0000259" key="1">
    <source>
        <dbReference type="Pfam" id="PF11001"/>
    </source>
</evidence>
<dbReference type="OrthoDB" id="10355772at2759"/>
<feature type="domain" description="Subtelomeric hrmA-associated cluster protein AFUB-079030/YDR124W-like helical bundle" evidence="1">
    <location>
        <begin position="74"/>
        <end position="148"/>
    </location>
</feature>
<dbReference type="EMBL" id="LGRN01000532">
    <property type="protein sequence ID" value="OJD11539.1"/>
    <property type="molecule type" value="Genomic_DNA"/>
</dbReference>
<comment type="caution">
    <text evidence="2">The sequence shown here is derived from an EMBL/GenBank/DDBJ whole genome shotgun (WGS) entry which is preliminary data.</text>
</comment>
<protein>
    <recommendedName>
        <fullName evidence="1">Subtelomeric hrmA-associated cluster protein AFUB-079030/YDR124W-like helical bundle domain-containing protein</fullName>
    </recommendedName>
</protein>
<dbReference type="Pfam" id="PF11001">
    <property type="entry name" value="AFUB_07903_YDR124W_hel"/>
    <property type="match status" value="1"/>
</dbReference>
<keyword evidence="3" id="KW-1185">Reference proteome</keyword>
<proteinExistence type="predicted"/>
<dbReference type="AlphaFoldDB" id="A0A1J9PUI4"/>
<reference evidence="2 3" key="1">
    <citation type="submission" date="2015-07" db="EMBL/GenBank/DDBJ databases">
        <title>Emmonsia species relationships and genome sequence.</title>
        <authorList>
            <consortium name="The Broad Institute Genomics Platform"/>
            <person name="Cuomo C.A."/>
            <person name="Munoz J.F."/>
            <person name="Imamovic A."/>
            <person name="Priest M.E."/>
            <person name="Young S."/>
            <person name="Clay O.K."/>
            <person name="McEwen J.G."/>
        </authorList>
    </citation>
    <scope>NUCLEOTIDE SEQUENCE [LARGE SCALE GENOMIC DNA]</scope>
    <source>
        <strain evidence="2 3">UAMH 9510</strain>
    </source>
</reference>
<evidence type="ECO:0000313" key="3">
    <source>
        <dbReference type="Proteomes" id="UP000182235"/>
    </source>
</evidence>
<evidence type="ECO:0000313" key="2">
    <source>
        <dbReference type="EMBL" id="OJD11539.1"/>
    </source>
</evidence>
<name>A0A1J9PUI4_9EURO</name>